<organism evidence="13 14">
    <name type="scientific">Geodia barretti</name>
    <name type="common">Barrett's horny sponge</name>
    <dbReference type="NCBI Taxonomy" id="519541"/>
    <lineage>
        <taxon>Eukaryota</taxon>
        <taxon>Metazoa</taxon>
        <taxon>Porifera</taxon>
        <taxon>Demospongiae</taxon>
        <taxon>Heteroscleromorpha</taxon>
        <taxon>Tetractinellida</taxon>
        <taxon>Astrophorina</taxon>
        <taxon>Geodiidae</taxon>
        <taxon>Geodia</taxon>
    </lineage>
</organism>
<keyword evidence="9" id="KW-0472">Membrane</keyword>
<dbReference type="GO" id="GO:0005765">
    <property type="term" value="C:lysosomal membrane"/>
    <property type="evidence" value="ECO:0007669"/>
    <property type="project" value="UniProtKB-SubCell"/>
</dbReference>
<sequence>MQVPVSEVSRRKSHIDLVEDTNPLLSVLVLGLDDIWEKRPPMKEVSEMVSTIRLSEEYKMSRSKGSNWCERHMYVFDYELVNILGKSEPADARSESHMVDGACATLSKLSLQNDRVTPGEELKDSEVVTTDERYEGVSFSGGSFPEHSESANGHRPAPPLYSEVCPSLDLPSTEDAGPSKVPIPSPPPISSPPPCTLLPEELPQQLSSSSTAEHEQTLCDFQCAACKFKTKFTLLVGKRVGLVRCSKCKECTPLVPPHDGKVHGRCAFCKCLILYSPTAKAIVCPRETCKKLLFASTTSGKMMRRVPCEVCGYVMRIIKDPHDLVSSNIHVCSQCGEKNPIGPAPPGKMYTRCPYCNVLLQHKNSFSGRVQCPKVTCKKMVEVGNGEKLSVECSTCKKNIVYYGDKKVVLCGHCGNTSFVGKPPAGKIYIRCKNCNVLLIVNKGATAAKCPVKTCGKVMVVSSN</sequence>
<dbReference type="GO" id="GO:0031902">
    <property type="term" value="C:late endosome membrane"/>
    <property type="evidence" value="ECO:0007669"/>
    <property type="project" value="UniProtKB-SubCell"/>
</dbReference>
<dbReference type="GO" id="GO:0034597">
    <property type="term" value="F:phosphatidylinositol-4,5-bisphosphate 4-phosphatase activity"/>
    <property type="evidence" value="ECO:0007669"/>
    <property type="project" value="UniProtKB-EC"/>
</dbReference>
<dbReference type="PANTHER" id="PTHR21014">
    <property type="entry name" value="PHOSPHATIDYLINOSITOL-4,5-BISPHOSPHATE 4-PHOSPHATASE"/>
    <property type="match status" value="1"/>
</dbReference>
<accession>A0AA35TPJ8</accession>
<name>A0AA35TPJ8_GEOBA</name>
<dbReference type="EC" id="3.1.3.78" evidence="4 11"/>
<evidence type="ECO:0000256" key="3">
    <source>
        <dbReference type="ARBA" id="ARBA00004155"/>
    </source>
</evidence>
<comment type="caution">
    <text evidence="13">The sequence shown here is derived from an EMBL/GenBank/DDBJ whole genome shotgun (WGS) entry which is preliminary data.</text>
</comment>
<keyword evidence="6 11" id="KW-0967">Endosome</keyword>
<dbReference type="GO" id="GO:0005886">
    <property type="term" value="C:plasma membrane"/>
    <property type="evidence" value="ECO:0007669"/>
    <property type="project" value="TreeGrafter"/>
</dbReference>
<evidence type="ECO:0000256" key="11">
    <source>
        <dbReference type="RuleBase" id="RU365008"/>
    </source>
</evidence>
<keyword evidence="5" id="KW-0812">Transmembrane</keyword>
<feature type="region of interest" description="Disordered" evidence="12">
    <location>
        <begin position="115"/>
        <end position="197"/>
    </location>
</feature>
<comment type="function">
    <text evidence="11">Catalyzes the hydrolysis of phosphatidylinositol-4,5-bisphosphate (PtdIns-4,5-P2) to phosphatidylinositol-4-phosphate (PtdIns-4-P).</text>
</comment>
<evidence type="ECO:0000256" key="1">
    <source>
        <dbReference type="ARBA" id="ARBA00001261"/>
    </source>
</evidence>
<proteinExistence type="predicted"/>
<dbReference type="GO" id="GO:0046856">
    <property type="term" value="P:phosphatidylinositol dephosphorylation"/>
    <property type="evidence" value="ECO:0007669"/>
    <property type="project" value="InterPro"/>
</dbReference>
<evidence type="ECO:0000256" key="2">
    <source>
        <dbReference type="ARBA" id="ARBA00004107"/>
    </source>
</evidence>
<evidence type="ECO:0000256" key="4">
    <source>
        <dbReference type="ARBA" id="ARBA00012936"/>
    </source>
</evidence>
<evidence type="ECO:0000256" key="9">
    <source>
        <dbReference type="ARBA" id="ARBA00023136"/>
    </source>
</evidence>
<dbReference type="EMBL" id="CASHTH010003925">
    <property type="protein sequence ID" value="CAI8051406.1"/>
    <property type="molecule type" value="Genomic_DNA"/>
</dbReference>
<evidence type="ECO:0000256" key="6">
    <source>
        <dbReference type="ARBA" id="ARBA00022753"/>
    </source>
</evidence>
<keyword evidence="14" id="KW-1185">Reference proteome</keyword>
<protein>
    <recommendedName>
        <fullName evidence="4 11">Phosphatidylinositol-4,5-bisphosphate 4-phosphatase</fullName>
        <ecNumber evidence="4 11">3.1.3.78</ecNumber>
    </recommendedName>
</protein>
<evidence type="ECO:0000313" key="13">
    <source>
        <dbReference type="EMBL" id="CAI8051406.1"/>
    </source>
</evidence>
<feature type="compositionally biased region" description="Pro residues" evidence="12">
    <location>
        <begin position="181"/>
        <end position="196"/>
    </location>
</feature>
<dbReference type="PANTHER" id="PTHR21014:SF6">
    <property type="entry name" value="PHOSPHATIDYLINOSITOL-4,5-BISPHOSPHATE 4-PHOSPHATASE"/>
    <property type="match status" value="1"/>
</dbReference>
<gene>
    <name evidence="13" type="ORF">GBAR_LOCUS28153</name>
</gene>
<evidence type="ECO:0000256" key="10">
    <source>
        <dbReference type="ARBA" id="ARBA00023228"/>
    </source>
</evidence>
<dbReference type="InterPro" id="IPR019178">
    <property type="entry name" value="PtdIns-P2-Ptase"/>
</dbReference>
<evidence type="ECO:0000256" key="12">
    <source>
        <dbReference type="SAM" id="MobiDB-lite"/>
    </source>
</evidence>
<dbReference type="GO" id="GO:0030670">
    <property type="term" value="C:phagocytic vesicle membrane"/>
    <property type="evidence" value="ECO:0007669"/>
    <property type="project" value="TreeGrafter"/>
</dbReference>
<keyword evidence="10 11" id="KW-0458">Lysosome</keyword>
<dbReference type="Proteomes" id="UP001174909">
    <property type="component" value="Unassembled WGS sequence"/>
</dbReference>
<dbReference type="AlphaFoldDB" id="A0AA35TPJ8"/>
<keyword evidence="7 11" id="KW-0378">Hydrolase</keyword>
<evidence type="ECO:0000256" key="5">
    <source>
        <dbReference type="ARBA" id="ARBA00022692"/>
    </source>
</evidence>
<feature type="compositionally biased region" description="Basic and acidic residues" evidence="12">
    <location>
        <begin position="117"/>
        <end position="135"/>
    </location>
</feature>
<reference evidence="13" key="1">
    <citation type="submission" date="2023-03" db="EMBL/GenBank/DDBJ databases">
        <authorList>
            <person name="Steffen K."/>
            <person name="Cardenas P."/>
        </authorList>
    </citation>
    <scope>NUCLEOTIDE SEQUENCE</scope>
</reference>
<comment type="subcellular location">
    <subcellularLocation>
        <location evidence="2 11">Late endosome membrane</location>
        <topology evidence="2 11">Multi-pass membrane protein</topology>
    </subcellularLocation>
    <subcellularLocation>
        <location evidence="3 11">Lysosome membrane</location>
        <topology evidence="3 11">Multi-pass membrane protein</topology>
    </subcellularLocation>
</comment>
<evidence type="ECO:0000256" key="7">
    <source>
        <dbReference type="ARBA" id="ARBA00022801"/>
    </source>
</evidence>
<keyword evidence="8" id="KW-1133">Transmembrane helix</keyword>
<dbReference type="Pfam" id="PF09788">
    <property type="entry name" value="Tmemb_55A"/>
    <property type="match status" value="2"/>
</dbReference>
<evidence type="ECO:0000313" key="14">
    <source>
        <dbReference type="Proteomes" id="UP001174909"/>
    </source>
</evidence>
<comment type="catalytic activity">
    <reaction evidence="1 11">
        <text>a 1,2-diacyl-sn-glycero-3-phospho-(1D-myo-inositol-4,5-bisphosphate) + H2O = a 1,2-diacyl-sn-glycero-3-phospho-(1D-myo-inositol-5-phosphate) + phosphate</text>
        <dbReference type="Rhea" id="RHEA:25674"/>
        <dbReference type="ChEBI" id="CHEBI:15377"/>
        <dbReference type="ChEBI" id="CHEBI:43474"/>
        <dbReference type="ChEBI" id="CHEBI:57795"/>
        <dbReference type="ChEBI" id="CHEBI:58456"/>
        <dbReference type="EC" id="3.1.3.78"/>
    </reaction>
</comment>
<evidence type="ECO:0000256" key="8">
    <source>
        <dbReference type="ARBA" id="ARBA00022989"/>
    </source>
</evidence>